<name>A0AAW2DM68_9ROSI</name>
<keyword evidence="2" id="KW-1185">Reference proteome</keyword>
<dbReference type="PANTHER" id="PTHR31325">
    <property type="entry name" value="OS01G0798800 PROTEIN-RELATED"/>
    <property type="match status" value="1"/>
</dbReference>
<evidence type="ECO:0000313" key="1">
    <source>
        <dbReference type="EMBL" id="KAL0009786.1"/>
    </source>
</evidence>
<organism evidence="1 2">
    <name type="scientific">Lithocarpus litseifolius</name>
    <dbReference type="NCBI Taxonomy" id="425828"/>
    <lineage>
        <taxon>Eukaryota</taxon>
        <taxon>Viridiplantae</taxon>
        <taxon>Streptophyta</taxon>
        <taxon>Embryophyta</taxon>
        <taxon>Tracheophyta</taxon>
        <taxon>Spermatophyta</taxon>
        <taxon>Magnoliopsida</taxon>
        <taxon>eudicotyledons</taxon>
        <taxon>Gunneridae</taxon>
        <taxon>Pentapetalae</taxon>
        <taxon>rosids</taxon>
        <taxon>fabids</taxon>
        <taxon>Fagales</taxon>
        <taxon>Fagaceae</taxon>
        <taxon>Lithocarpus</taxon>
    </lineage>
</organism>
<gene>
    <name evidence="1" type="ORF">SO802_004894</name>
</gene>
<dbReference type="InterPro" id="IPR007658">
    <property type="entry name" value="DUF594"/>
</dbReference>
<dbReference type="Pfam" id="PF04578">
    <property type="entry name" value="DUF594"/>
    <property type="match status" value="1"/>
</dbReference>
<proteinExistence type="predicted"/>
<dbReference type="EMBL" id="JAZDWU010000002">
    <property type="protein sequence ID" value="KAL0009786.1"/>
    <property type="molecule type" value="Genomic_DNA"/>
</dbReference>
<protein>
    <submittedName>
        <fullName evidence="1">Uncharacterized protein</fullName>
    </submittedName>
</protein>
<accession>A0AAW2DM68</accession>
<evidence type="ECO:0000313" key="2">
    <source>
        <dbReference type="Proteomes" id="UP001459277"/>
    </source>
</evidence>
<dbReference type="Proteomes" id="UP001459277">
    <property type="component" value="Unassembled WGS sequence"/>
</dbReference>
<dbReference type="AlphaFoldDB" id="A0AAW2DM68"/>
<sequence>MKCLHIDKVLEKTWNTIHEEVPMNLKELIFSHLQESIKHPEEESDDATHIRTLCSHRGGEALKKCNSSELDWSVKVEFDQSILIWHAATDICYQLDQRKSPLDKSHACKKLINMITQVPPSEVERERSKSVLFDACSLASKLQAISDKKQKWEMISNVWVEMLAYAACHCRGNHHA</sequence>
<comment type="caution">
    <text evidence="1">The sequence shown here is derived from an EMBL/GenBank/DDBJ whole genome shotgun (WGS) entry which is preliminary data.</text>
</comment>
<reference evidence="1 2" key="1">
    <citation type="submission" date="2024-01" db="EMBL/GenBank/DDBJ databases">
        <title>A telomere-to-telomere, gap-free genome of sweet tea (Lithocarpus litseifolius).</title>
        <authorList>
            <person name="Zhou J."/>
        </authorList>
    </citation>
    <scope>NUCLEOTIDE SEQUENCE [LARGE SCALE GENOMIC DNA]</scope>
    <source>
        <strain evidence="1">Zhou-2022a</strain>
        <tissue evidence="1">Leaf</tissue>
    </source>
</reference>